<reference evidence="3" key="1">
    <citation type="submission" date="2021-04" db="EMBL/GenBank/DDBJ databases">
        <title>Genome based classification of Actinospica acidithermotolerans sp. nov., an actinobacterium isolated from an Indonesian hot spring.</title>
        <authorList>
            <person name="Kusuma A.B."/>
            <person name="Putra K.E."/>
            <person name="Nafisah S."/>
            <person name="Loh J."/>
            <person name="Nouioui I."/>
            <person name="Goodfellow M."/>
        </authorList>
    </citation>
    <scope>NUCLEOTIDE SEQUENCE</scope>
    <source>
        <strain evidence="3">DSM 45618</strain>
    </source>
</reference>
<dbReference type="RefSeq" id="WP_211471343.1">
    <property type="nucleotide sequence ID" value="NZ_JAGSXH010000142.1"/>
</dbReference>
<proteinExistence type="predicted"/>
<keyword evidence="4" id="KW-1185">Reference proteome</keyword>
<dbReference type="Gene3D" id="3.90.1530.10">
    <property type="entry name" value="Conserved hypothetical protein from pyrococcus furiosus pfu- 392566-001, ParB domain"/>
    <property type="match status" value="1"/>
</dbReference>
<feature type="region of interest" description="Disordered" evidence="1">
    <location>
        <begin position="241"/>
        <end position="261"/>
    </location>
</feature>
<dbReference type="SMART" id="SM00470">
    <property type="entry name" value="ParB"/>
    <property type="match status" value="1"/>
</dbReference>
<sequence length="332" mass="36138">MKQWFEHAQSPPRPADAAALVAAEAAEAGCCGASAPVRRERDRPTAMVPVAVLVPGESPRLHGQDREHAARLAEVEGPLPPILVDRRTMQVIDGTHRLMAAELKGLTSIEVEFFDGSPADAFLRAVEANVAHGFPLSQADRRAAAERIVRSHPHLSDRAIAQTAGLAAKTVATIRRLTDDGAGTVRVGLDGRVRPLSNVAGRRQVAALMAERPDASLRELARTAGISPATVADVRRRLQRGEDPIPTQPSEPRPRPDWPAPPPAWLLEKLVRDPSLRQNENGRRLLRLLRMNALGAKELSELGPSTPPHCRQLVRQLAQQYAQVWSAFAQDL</sequence>
<dbReference type="SUPFAM" id="SSF110849">
    <property type="entry name" value="ParB/Sulfiredoxin"/>
    <property type="match status" value="1"/>
</dbReference>
<evidence type="ECO:0000259" key="2">
    <source>
        <dbReference type="SMART" id="SM00470"/>
    </source>
</evidence>
<evidence type="ECO:0000313" key="4">
    <source>
        <dbReference type="Proteomes" id="UP000677913"/>
    </source>
</evidence>
<accession>A0A8J8BH20</accession>
<dbReference type="EMBL" id="JAGSXH010000142">
    <property type="protein sequence ID" value="MBS2966354.1"/>
    <property type="molecule type" value="Genomic_DNA"/>
</dbReference>
<evidence type="ECO:0000256" key="1">
    <source>
        <dbReference type="SAM" id="MobiDB-lite"/>
    </source>
</evidence>
<evidence type="ECO:0000313" key="3">
    <source>
        <dbReference type="EMBL" id="MBS2966354.1"/>
    </source>
</evidence>
<protein>
    <submittedName>
        <fullName evidence="3">ParB N-terminal domain-containing protein</fullName>
    </submittedName>
</protein>
<dbReference type="InterPro" id="IPR036086">
    <property type="entry name" value="ParB/Sulfiredoxin_sf"/>
</dbReference>
<name>A0A8J8BH20_9ACTN</name>
<organism evidence="3 4">
    <name type="scientific">Actinocrinis puniceicyclus</name>
    <dbReference type="NCBI Taxonomy" id="977794"/>
    <lineage>
        <taxon>Bacteria</taxon>
        <taxon>Bacillati</taxon>
        <taxon>Actinomycetota</taxon>
        <taxon>Actinomycetes</taxon>
        <taxon>Catenulisporales</taxon>
        <taxon>Actinospicaceae</taxon>
        <taxon>Actinocrinis</taxon>
    </lineage>
</organism>
<dbReference type="AlphaFoldDB" id="A0A8J8BH20"/>
<dbReference type="InterPro" id="IPR003115">
    <property type="entry name" value="ParB_N"/>
</dbReference>
<dbReference type="Proteomes" id="UP000677913">
    <property type="component" value="Unassembled WGS sequence"/>
</dbReference>
<gene>
    <name evidence="3" type="ORF">KGA66_25145</name>
</gene>
<feature type="domain" description="ParB-like N-terminal" evidence="2">
    <location>
        <begin position="46"/>
        <end position="130"/>
    </location>
</feature>
<feature type="compositionally biased region" description="Pro residues" evidence="1">
    <location>
        <begin position="246"/>
        <end position="261"/>
    </location>
</feature>
<comment type="caution">
    <text evidence="3">The sequence shown here is derived from an EMBL/GenBank/DDBJ whole genome shotgun (WGS) entry which is preliminary data.</text>
</comment>